<organism evidence="1 2">
    <name type="scientific">Melia azedarach</name>
    <name type="common">Chinaberry tree</name>
    <dbReference type="NCBI Taxonomy" id="155640"/>
    <lineage>
        <taxon>Eukaryota</taxon>
        <taxon>Viridiplantae</taxon>
        <taxon>Streptophyta</taxon>
        <taxon>Embryophyta</taxon>
        <taxon>Tracheophyta</taxon>
        <taxon>Spermatophyta</taxon>
        <taxon>Magnoliopsida</taxon>
        <taxon>eudicotyledons</taxon>
        <taxon>Gunneridae</taxon>
        <taxon>Pentapetalae</taxon>
        <taxon>rosids</taxon>
        <taxon>malvids</taxon>
        <taxon>Sapindales</taxon>
        <taxon>Meliaceae</taxon>
        <taxon>Melia</taxon>
    </lineage>
</organism>
<proteinExistence type="predicted"/>
<sequence>MGSCSVSFLLAALMVGVSIGLSESQLSYNYYKYSCPNVEAIVKQEVLSIFLTDATALAAFLRLIFHDCQVQGCDASILIDSDGLKTDSEMVSSKNFGIRNREKIQLIKNALEVECPGQVSCADIIALAAKESVALSGGPEIHIPLGRKDSRICSHKKSDIHLPSPGITVDEFLHIFTSKGMNLEESIAILGAHTLGAAHCINLVSRLYDPIPGDQINYSFELLLKLQCPSKNPLTNLTAVPNDSTPLIFDNQYYRDVLMGKGLFAVDFGISRHPRTASIVNRFAAKKNYFFQVFSSAFVKLSATNVLTESKGEVRKICNQVNNKYV</sequence>
<dbReference type="Proteomes" id="UP001164539">
    <property type="component" value="Chromosome 13"/>
</dbReference>
<gene>
    <name evidence="1" type="ORF">OWV82_023793</name>
</gene>
<reference evidence="1 2" key="1">
    <citation type="journal article" date="2023" name="Science">
        <title>Complex scaffold remodeling in plant triterpene biosynthesis.</title>
        <authorList>
            <person name="De La Pena R."/>
            <person name="Hodgson H."/>
            <person name="Liu J.C."/>
            <person name="Stephenson M.J."/>
            <person name="Martin A.C."/>
            <person name="Owen C."/>
            <person name="Harkess A."/>
            <person name="Leebens-Mack J."/>
            <person name="Jimenez L.E."/>
            <person name="Osbourn A."/>
            <person name="Sattely E.S."/>
        </authorList>
    </citation>
    <scope>NUCLEOTIDE SEQUENCE [LARGE SCALE GENOMIC DNA]</scope>
    <source>
        <strain evidence="2">cv. JPN11</strain>
        <tissue evidence="1">Leaf</tissue>
    </source>
</reference>
<keyword evidence="1" id="KW-0575">Peroxidase</keyword>
<comment type="caution">
    <text evidence="1">The sequence shown here is derived from an EMBL/GenBank/DDBJ whole genome shotgun (WGS) entry which is preliminary data.</text>
</comment>
<accession>A0ACC1WZ93</accession>
<dbReference type="EMBL" id="CM051406">
    <property type="protein sequence ID" value="KAJ4703962.1"/>
    <property type="molecule type" value="Genomic_DNA"/>
</dbReference>
<keyword evidence="1" id="KW-0560">Oxidoreductase</keyword>
<evidence type="ECO:0000313" key="2">
    <source>
        <dbReference type="Proteomes" id="UP001164539"/>
    </source>
</evidence>
<evidence type="ECO:0000313" key="1">
    <source>
        <dbReference type="EMBL" id="KAJ4703962.1"/>
    </source>
</evidence>
<name>A0ACC1WZ93_MELAZ</name>
<protein>
    <submittedName>
        <fullName evidence="1">Peroxidase</fullName>
    </submittedName>
</protein>
<keyword evidence="2" id="KW-1185">Reference proteome</keyword>